<keyword evidence="3" id="KW-1185">Reference proteome</keyword>
<feature type="transmembrane region" description="Helical" evidence="1">
    <location>
        <begin position="174"/>
        <end position="196"/>
    </location>
</feature>
<proteinExistence type="predicted"/>
<comment type="caution">
    <text evidence="2">The sequence shown here is derived from an EMBL/GenBank/DDBJ whole genome shotgun (WGS) entry which is preliminary data.</text>
</comment>
<dbReference type="AlphaFoldDB" id="A0A918RN81"/>
<protein>
    <submittedName>
        <fullName evidence="2">Uncharacterized protein</fullName>
    </submittedName>
</protein>
<reference evidence="2" key="2">
    <citation type="submission" date="2020-09" db="EMBL/GenBank/DDBJ databases">
        <authorList>
            <person name="Sun Q."/>
            <person name="Kim S."/>
        </authorList>
    </citation>
    <scope>NUCLEOTIDE SEQUENCE</scope>
    <source>
        <strain evidence="2">KCTC 12711</strain>
    </source>
</reference>
<keyword evidence="1" id="KW-0472">Membrane</keyword>
<feature type="transmembrane region" description="Helical" evidence="1">
    <location>
        <begin position="147"/>
        <end position="167"/>
    </location>
</feature>
<reference evidence="2" key="1">
    <citation type="journal article" date="2014" name="Int. J. Syst. Evol. Microbiol.">
        <title>Complete genome sequence of Corynebacterium casei LMG S-19264T (=DSM 44701T), isolated from a smear-ripened cheese.</title>
        <authorList>
            <consortium name="US DOE Joint Genome Institute (JGI-PGF)"/>
            <person name="Walter F."/>
            <person name="Albersmeier A."/>
            <person name="Kalinowski J."/>
            <person name="Ruckert C."/>
        </authorList>
    </citation>
    <scope>NUCLEOTIDE SEQUENCE</scope>
    <source>
        <strain evidence="2">KCTC 12711</strain>
    </source>
</reference>
<dbReference type="Proteomes" id="UP000614811">
    <property type="component" value="Unassembled WGS sequence"/>
</dbReference>
<keyword evidence="1" id="KW-1133">Transmembrane helix</keyword>
<evidence type="ECO:0000256" key="1">
    <source>
        <dbReference type="SAM" id="Phobius"/>
    </source>
</evidence>
<dbReference type="RefSeq" id="WP_189399505.1">
    <property type="nucleotide sequence ID" value="NZ_BMXA01000002.1"/>
</dbReference>
<evidence type="ECO:0000313" key="2">
    <source>
        <dbReference type="EMBL" id="GHA06478.1"/>
    </source>
</evidence>
<sequence length="255" mass="28555">MSITLRILGIVGVALFGILFTLTFLSPTQLETSAKRFVQHQIEQEIRTKYNAAQASSVTQKAKILADKLGLETDEIEQNLDDELPQKIASVIASMCGFDCERKKAVASSITQGYLDRIRNIKIAEDSLGNIIKGKYLQIVENLRFDLRIFLGTNLLSFLVLLVVSFAKPRAIQHLFLPGILLLVATVISATIYIFGQDWFYTILYNDYMGYAYSVYLLLIFAFFMDIVFNRARITTEIINAIANAIGSAFSVVPC</sequence>
<accession>A0A918RN81</accession>
<dbReference type="EMBL" id="BMXA01000002">
    <property type="protein sequence ID" value="GHA06478.1"/>
    <property type="molecule type" value="Genomic_DNA"/>
</dbReference>
<name>A0A918RN81_9GAMM</name>
<gene>
    <name evidence="2" type="ORF">GCM10008090_15190</name>
</gene>
<keyword evidence="1" id="KW-0812">Transmembrane</keyword>
<feature type="transmembrane region" description="Helical" evidence="1">
    <location>
        <begin position="7"/>
        <end position="25"/>
    </location>
</feature>
<organism evidence="2 3">
    <name type="scientific">Arenicella chitinivorans</name>
    <dbReference type="NCBI Taxonomy" id="1329800"/>
    <lineage>
        <taxon>Bacteria</taxon>
        <taxon>Pseudomonadati</taxon>
        <taxon>Pseudomonadota</taxon>
        <taxon>Gammaproteobacteria</taxon>
        <taxon>Arenicellales</taxon>
        <taxon>Arenicellaceae</taxon>
        <taxon>Arenicella</taxon>
    </lineage>
</organism>
<feature type="transmembrane region" description="Helical" evidence="1">
    <location>
        <begin position="208"/>
        <end position="229"/>
    </location>
</feature>
<evidence type="ECO:0000313" key="3">
    <source>
        <dbReference type="Proteomes" id="UP000614811"/>
    </source>
</evidence>